<dbReference type="InterPro" id="IPR014720">
    <property type="entry name" value="dsRBD_dom"/>
</dbReference>
<name>A0AAN9JK55_CLITE</name>
<comment type="caution">
    <text evidence="7">The sequence shown here is derived from an EMBL/GenBank/DDBJ whole genome shotgun (WGS) entry which is preliminary data.</text>
</comment>
<keyword evidence="2 3" id="KW-0694">RNA-binding</keyword>
<dbReference type="PANTHER" id="PTHR46031:SF37">
    <property type="entry name" value="DRBM DOMAIN-CONTAINING PROTEIN"/>
    <property type="match status" value="1"/>
</dbReference>
<dbReference type="Gene3D" id="3.30.160.20">
    <property type="match status" value="2"/>
</dbReference>
<evidence type="ECO:0000313" key="7">
    <source>
        <dbReference type="EMBL" id="KAK7300700.1"/>
    </source>
</evidence>
<proteinExistence type="predicted"/>
<organism evidence="7 8">
    <name type="scientific">Clitoria ternatea</name>
    <name type="common">Butterfly pea</name>
    <dbReference type="NCBI Taxonomy" id="43366"/>
    <lineage>
        <taxon>Eukaryota</taxon>
        <taxon>Viridiplantae</taxon>
        <taxon>Streptophyta</taxon>
        <taxon>Embryophyta</taxon>
        <taxon>Tracheophyta</taxon>
        <taxon>Spermatophyta</taxon>
        <taxon>Magnoliopsida</taxon>
        <taxon>eudicotyledons</taxon>
        <taxon>Gunneridae</taxon>
        <taxon>Pentapetalae</taxon>
        <taxon>rosids</taxon>
        <taxon>fabids</taxon>
        <taxon>Fabales</taxon>
        <taxon>Fabaceae</taxon>
        <taxon>Papilionoideae</taxon>
        <taxon>50 kb inversion clade</taxon>
        <taxon>NPAAA clade</taxon>
        <taxon>indigoferoid/millettioid clade</taxon>
        <taxon>Phaseoleae</taxon>
        <taxon>Clitoria</taxon>
    </lineage>
</organism>
<protein>
    <recommendedName>
        <fullName evidence="6">DRBM domain-containing protein</fullName>
    </recommendedName>
</protein>
<feature type="domain" description="DRBM" evidence="6">
    <location>
        <begin position="2"/>
        <end position="71"/>
    </location>
</feature>
<evidence type="ECO:0000259" key="6">
    <source>
        <dbReference type="PROSITE" id="PS50137"/>
    </source>
</evidence>
<dbReference type="PANTHER" id="PTHR46031">
    <property type="match status" value="1"/>
</dbReference>
<dbReference type="EMBL" id="JAYKXN010000003">
    <property type="protein sequence ID" value="KAK7300700.1"/>
    <property type="molecule type" value="Genomic_DNA"/>
</dbReference>
<keyword evidence="8" id="KW-1185">Reference proteome</keyword>
<feature type="domain" description="DRBM" evidence="6">
    <location>
        <begin position="87"/>
        <end position="153"/>
    </location>
</feature>
<dbReference type="Pfam" id="PF00035">
    <property type="entry name" value="dsrm"/>
    <property type="match status" value="2"/>
</dbReference>
<sequence>MMHKNRLQEFAQKSNIALPVYQTFNEGQQHAPKFRCTVYVNGMSYTSQSTFSWRRTAEQEVARLALECLSKRTRDEGSSLVFEISMFCKSILNEYATKLNLERPIYNTLQKGLLPVFVSSLIFNGTSYTGDAARNKKDAEQLAARAAILSILGILFVFDVSGSGTMLYEMIKSKSILYGAIKPKDSQVILASNNDQTKIVGSVAGNNDQTKIELPKSSRMVSSCQEFQMPKRGSSREGTKFSNVSLQPCSALPIGDGSNLKKRRKK</sequence>
<dbReference type="SMART" id="SM00358">
    <property type="entry name" value="DSRM"/>
    <property type="match status" value="2"/>
</dbReference>
<reference evidence="7 8" key="1">
    <citation type="submission" date="2024-01" db="EMBL/GenBank/DDBJ databases">
        <title>The genomes of 5 underutilized Papilionoideae crops provide insights into root nodulation and disease resistance.</title>
        <authorList>
            <person name="Yuan L."/>
        </authorList>
    </citation>
    <scope>NUCLEOTIDE SEQUENCE [LARGE SCALE GENOMIC DNA]</scope>
    <source>
        <strain evidence="7">LY-2023</strain>
        <tissue evidence="7">Leaf</tissue>
    </source>
</reference>
<keyword evidence="1" id="KW-0677">Repeat</keyword>
<keyword evidence="5" id="KW-0472">Membrane</keyword>
<gene>
    <name evidence="7" type="ORF">RJT34_11548</name>
</gene>
<feature type="region of interest" description="Disordered" evidence="4">
    <location>
        <begin position="227"/>
        <end position="266"/>
    </location>
</feature>
<dbReference type="Proteomes" id="UP001359559">
    <property type="component" value="Unassembled WGS sequence"/>
</dbReference>
<feature type="transmembrane region" description="Helical" evidence="5">
    <location>
        <begin position="142"/>
        <end position="168"/>
    </location>
</feature>
<dbReference type="SUPFAM" id="SSF54768">
    <property type="entry name" value="dsRNA-binding domain-like"/>
    <property type="match status" value="2"/>
</dbReference>
<evidence type="ECO:0000256" key="4">
    <source>
        <dbReference type="SAM" id="MobiDB-lite"/>
    </source>
</evidence>
<keyword evidence="5" id="KW-1133">Transmembrane helix</keyword>
<keyword evidence="5" id="KW-0812">Transmembrane</keyword>
<evidence type="ECO:0000256" key="3">
    <source>
        <dbReference type="PROSITE-ProRule" id="PRU00266"/>
    </source>
</evidence>
<dbReference type="FunFam" id="3.30.160.20:FF:000071">
    <property type="entry name" value="Double-stranded RNA-binding protein 4"/>
    <property type="match status" value="1"/>
</dbReference>
<evidence type="ECO:0000256" key="2">
    <source>
        <dbReference type="ARBA" id="ARBA00022884"/>
    </source>
</evidence>
<dbReference type="AlphaFoldDB" id="A0AAN9JK55"/>
<evidence type="ECO:0000313" key="8">
    <source>
        <dbReference type="Proteomes" id="UP001359559"/>
    </source>
</evidence>
<evidence type="ECO:0000256" key="1">
    <source>
        <dbReference type="ARBA" id="ARBA00022737"/>
    </source>
</evidence>
<dbReference type="PROSITE" id="PS50137">
    <property type="entry name" value="DS_RBD"/>
    <property type="match status" value="2"/>
</dbReference>
<evidence type="ECO:0000256" key="5">
    <source>
        <dbReference type="SAM" id="Phobius"/>
    </source>
</evidence>
<dbReference type="GO" id="GO:0003723">
    <property type="term" value="F:RNA binding"/>
    <property type="evidence" value="ECO:0007669"/>
    <property type="project" value="UniProtKB-UniRule"/>
</dbReference>
<accession>A0AAN9JK55</accession>